<sequence>MAGIADDYSPYAYVLNNPLLYNDPYGLDTTRGQTPTPTPDPGDIWIPDEGLPQVFDPERGWAPQIVMDDVIVTPANNDQDEIWYNAFANGGMGVGVTGTYYGLKGNVTHNEFWWRKKWNMEVENRYYKKEYYLQR</sequence>
<protein>
    <submittedName>
        <fullName evidence="1">Uncharacterized protein</fullName>
    </submittedName>
</protein>
<dbReference type="EMBL" id="CP119311">
    <property type="protein sequence ID" value="WEK33953.1"/>
    <property type="molecule type" value="Genomic_DNA"/>
</dbReference>
<evidence type="ECO:0000313" key="2">
    <source>
        <dbReference type="Proteomes" id="UP001220610"/>
    </source>
</evidence>
<organism evidence="1 2">
    <name type="scientific">Candidatus Pseudobacter hemicellulosilyticus</name>
    <dbReference type="NCBI Taxonomy" id="3121375"/>
    <lineage>
        <taxon>Bacteria</taxon>
        <taxon>Pseudomonadati</taxon>
        <taxon>Bacteroidota</taxon>
        <taxon>Chitinophagia</taxon>
        <taxon>Chitinophagales</taxon>
        <taxon>Chitinophagaceae</taxon>
        <taxon>Pseudobacter</taxon>
    </lineage>
</organism>
<dbReference type="Proteomes" id="UP001220610">
    <property type="component" value="Chromosome"/>
</dbReference>
<dbReference type="AlphaFoldDB" id="A0AAJ5WP28"/>
<proteinExistence type="predicted"/>
<reference evidence="1" key="1">
    <citation type="submission" date="2023-03" db="EMBL/GenBank/DDBJ databases">
        <title>Andean soil-derived lignocellulolytic bacterial consortium as a source of novel taxa and putative plastic-active enzymes.</title>
        <authorList>
            <person name="Diaz-Garcia L."/>
            <person name="Chuvochina M."/>
            <person name="Feuerriegel G."/>
            <person name="Bunk B."/>
            <person name="Sproer C."/>
            <person name="Streit W.R."/>
            <person name="Rodriguez L.M."/>
            <person name="Overmann J."/>
            <person name="Jimenez D.J."/>
        </authorList>
    </citation>
    <scope>NUCLEOTIDE SEQUENCE</scope>
    <source>
        <strain evidence="1">MAG 7</strain>
    </source>
</reference>
<evidence type="ECO:0000313" key="1">
    <source>
        <dbReference type="EMBL" id="WEK33953.1"/>
    </source>
</evidence>
<name>A0AAJ5WP28_9BACT</name>
<gene>
    <name evidence="1" type="ORF">P0Y53_15805</name>
</gene>
<accession>A0AAJ5WP28</accession>